<keyword evidence="2" id="KW-1185">Reference proteome</keyword>
<evidence type="ECO:0000313" key="1">
    <source>
        <dbReference type="EMBL" id="MXO57545.1"/>
    </source>
</evidence>
<proteinExistence type="predicted"/>
<evidence type="ECO:0000313" key="2">
    <source>
        <dbReference type="Proteomes" id="UP000468943"/>
    </source>
</evidence>
<organism evidence="1 2">
    <name type="scientific">Pontixanthobacter gangjinensis</name>
    <dbReference type="NCBI Taxonomy" id="1028742"/>
    <lineage>
        <taxon>Bacteria</taxon>
        <taxon>Pseudomonadati</taxon>
        <taxon>Pseudomonadota</taxon>
        <taxon>Alphaproteobacteria</taxon>
        <taxon>Sphingomonadales</taxon>
        <taxon>Erythrobacteraceae</taxon>
        <taxon>Pontixanthobacter</taxon>
    </lineage>
</organism>
<dbReference type="Gene3D" id="1.10.8.60">
    <property type="match status" value="1"/>
</dbReference>
<name>A0A6I4SNZ1_9SPHN</name>
<dbReference type="Proteomes" id="UP000468943">
    <property type="component" value="Unassembled WGS sequence"/>
</dbReference>
<sequence>MSQIALPLSRKGSGDPGRIVIGNANSEVIEALRNPSHWPFKTAILSGEPRSGKSLLGRWFESLGEGEVIDSANIWDETELFHRWNRAQEDGRPLLLISDADGWEVELPDLGSRLGSALNLQIATPDDEMLAFLIESIAIQHGLALGEGAITYLVPRAERSFAEIERLVLMINRLSLERKAPATLGIWRDALEAIRGPEQGRLL</sequence>
<dbReference type="SUPFAM" id="SSF52540">
    <property type="entry name" value="P-loop containing nucleoside triphosphate hydrolases"/>
    <property type="match status" value="1"/>
</dbReference>
<gene>
    <name evidence="1" type="ORF">GRI36_11715</name>
</gene>
<dbReference type="OrthoDB" id="7390113at2"/>
<reference evidence="1 2" key="1">
    <citation type="submission" date="2019-12" db="EMBL/GenBank/DDBJ databases">
        <title>Genomic-based taxomic classification of the family Erythrobacteraceae.</title>
        <authorList>
            <person name="Xu L."/>
        </authorList>
    </citation>
    <scope>NUCLEOTIDE SEQUENCE [LARGE SCALE GENOMIC DNA]</scope>
    <source>
        <strain evidence="1 2">JCM 17802</strain>
    </source>
</reference>
<dbReference type="EMBL" id="WTYS01000001">
    <property type="protein sequence ID" value="MXO57545.1"/>
    <property type="molecule type" value="Genomic_DNA"/>
</dbReference>
<accession>A0A6I4SNZ1</accession>
<comment type="caution">
    <text evidence="1">The sequence shown here is derived from an EMBL/GenBank/DDBJ whole genome shotgun (WGS) entry which is preliminary data.</text>
</comment>
<dbReference type="AlphaFoldDB" id="A0A6I4SNZ1"/>
<dbReference type="InterPro" id="IPR027417">
    <property type="entry name" value="P-loop_NTPase"/>
</dbReference>
<dbReference type="RefSeq" id="WP_160598611.1">
    <property type="nucleotide sequence ID" value="NZ_WTYS01000001.1"/>
</dbReference>
<protein>
    <submittedName>
        <fullName evidence="1">ATPase</fullName>
    </submittedName>
</protein>